<accession>A0A1C6YZ01</accession>
<evidence type="ECO:0000256" key="1">
    <source>
        <dbReference type="SAM" id="MobiDB-lite"/>
    </source>
</evidence>
<sequence length="122" mass="13243">MRQRIRCLTITLLAGSTLLAGGCSSVMTRVGPSQGYYSGAKNDVKMIKDDDTGWAMTPLLALDLPFSAVVDTLLLPYDYYRSDSNPEDDSPRARVLRDEQISGVSNIAPNTAAPNNSAPQYE</sequence>
<evidence type="ECO:0000313" key="3">
    <source>
        <dbReference type="EMBL" id="SCM52021.1"/>
    </source>
</evidence>
<organism evidence="3 4">
    <name type="scientific">Hafnia alvei</name>
    <dbReference type="NCBI Taxonomy" id="569"/>
    <lineage>
        <taxon>Bacteria</taxon>
        <taxon>Pseudomonadati</taxon>
        <taxon>Pseudomonadota</taxon>
        <taxon>Gammaproteobacteria</taxon>
        <taxon>Enterobacterales</taxon>
        <taxon>Hafniaceae</taxon>
        <taxon>Hafnia</taxon>
    </lineage>
</organism>
<proteinExistence type="predicted"/>
<dbReference type="InterPro" id="IPR010780">
    <property type="entry name" value="DUF1375"/>
</dbReference>
<dbReference type="RefSeq" id="WP_072308159.1">
    <property type="nucleotide sequence ID" value="NZ_FMIQ01000027.1"/>
</dbReference>
<dbReference type="Proteomes" id="UP000094844">
    <property type="component" value="Unassembled WGS sequence"/>
</dbReference>
<dbReference type="EMBL" id="FMIQ01000027">
    <property type="protein sequence ID" value="SCM52021.1"/>
    <property type="molecule type" value="Genomic_DNA"/>
</dbReference>
<gene>
    <name evidence="3" type="ORF">BN1044_01492</name>
</gene>
<evidence type="ECO:0000313" key="4">
    <source>
        <dbReference type="Proteomes" id="UP000094844"/>
    </source>
</evidence>
<feature type="chain" id="PRO_5008751802" evidence="2">
    <location>
        <begin position="21"/>
        <end position="122"/>
    </location>
</feature>
<evidence type="ECO:0000256" key="2">
    <source>
        <dbReference type="SAM" id="SignalP"/>
    </source>
</evidence>
<dbReference type="Pfam" id="PF07119">
    <property type="entry name" value="DUF1375"/>
    <property type="match status" value="1"/>
</dbReference>
<feature type="signal peptide" evidence="2">
    <location>
        <begin position="1"/>
        <end position="20"/>
    </location>
</feature>
<dbReference type="PROSITE" id="PS51257">
    <property type="entry name" value="PROKAR_LIPOPROTEIN"/>
    <property type="match status" value="1"/>
</dbReference>
<protein>
    <submittedName>
        <fullName evidence="3">Uncharacterized conserved protein YceK</fullName>
    </submittedName>
</protein>
<dbReference type="NCBIfam" id="NF008628">
    <property type="entry name" value="PRK11616.1"/>
    <property type="match status" value="1"/>
</dbReference>
<keyword evidence="2" id="KW-0732">Signal</keyword>
<dbReference type="STRING" id="569.A6V27_06780"/>
<name>A0A1C6YZ01_HAFAL</name>
<feature type="compositionally biased region" description="Low complexity" evidence="1">
    <location>
        <begin position="106"/>
        <end position="122"/>
    </location>
</feature>
<feature type="region of interest" description="Disordered" evidence="1">
    <location>
        <begin position="98"/>
        <end position="122"/>
    </location>
</feature>
<dbReference type="AlphaFoldDB" id="A0A1C6YZ01"/>
<reference evidence="3 4" key="1">
    <citation type="submission" date="2016-09" db="EMBL/GenBank/DDBJ databases">
        <authorList>
            <person name="Capua I."/>
            <person name="De Benedictis P."/>
            <person name="Joannis T."/>
            <person name="Lombin L.H."/>
            <person name="Cattoli G."/>
        </authorList>
    </citation>
    <scope>NUCLEOTIDE SEQUENCE [LARGE SCALE GENOMIC DNA]</scope>
    <source>
        <strain evidence="3 4">GB001</strain>
    </source>
</reference>
<dbReference type="OrthoDB" id="6504878at2"/>